<evidence type="ECO:0000256" key="2">
    <source>
        <dbReference type="HAMAP-Rule" id="MF_00630"/>
    </source>
</evidence>
<reference evidence="3" key="1">
    <citation type="journal article" date="2021" name="Nat. Microbiol.">
        <title>Cocultivation of an ultrasmall environmental parasitic bacterium with lytic ability against bacteria associated with wastewater foams.</title>
        <authorList>
            <person name="Batinovic S."/>
            <person name="Rose J.J.A."/>
            <person name="Ratcliffe J."/>
            <person name="Seviour R.J."/>
            <person name="Petrovski S."/>
        </authorList>
    </citation>
    <scope>NUCLEOTIDE SEQUENCE</scope>
    <source>
        <strain evidence="3">CON44</strain>
    </source>
</reference>
<comment type="similarity">
    <text evidence="1 2">Belongs to the UPF0232 family.</text>
</comment>
<dbReference type="RefSeq" id="WP_005187528.1">
    <property type="nucleotide sequence ID" value="NZ_CP045804.1"/>
</dbReference>
<proteinExistence type="inferred from homology"/>
<dbReference type="Pfam" id="PF05258">
    <property type="entry name" value="DciA"/>
    <property type="match status" value="1"/>
</dbReference>
<dbReference type="HAMAP" id="MF_00630">
    <property type="entry name" value="UPF0232"/>
    <property type="match status" value="1"/>
</dbReference>
<sequence length="187" mass="19766">MADDTSAHTPPNGGIPKDRGGYELASKALEEARAAARAAGKSVGQGRASPVRRRRTTGTRRSWSGAGPDARDPQPFGRLAAQIAGSRGWQADLGKGMVFGMWDTIVGPDIAAHAQPTLLRDKVLHVQAESTAWATQLRYIQSQVLAKIAEGVGHGVVTSLRITGPKAPSWKKGPRSVPGRGPRDTYG</sequence>
<evidence type="ECO:0000313" key="3">
    <source>
        <dbReference type="EMBL" id="QHN37779.1"/>
    </source>
</evidence>
<name>A0A857KDP7_9ACTN</name>
<evidence type="ECO:0000256" key="1">
    <source>
        <dbReference type="ARBA" id="ARBA00006200"/>
    </source>
</evidence>
<dbReference type="EMBL" id="CP045810">
    <property type="protein sequence ID" value="QHN37779.1"/>
    <property type="molecule type" value="Genomic_DNA"/>
</dbReference>
<accession>A0A857KDP7</accession>
<gene>
    <name evidence="3" type="ORF">GII30_00020</name>
</gene>
<dbReference type="PANTHER" id="PTHR36456:SF1">
    <property type="entry name" value="UPF0232 PROTEIN SCO3875"/>
    <property type="match status" value="1"/>
</dbReference>
<dbReference type="InterPro" id="IPR007922">
    <property type="entry name" value="DciA-like"/>
</dbReference>
<protein>
    <recommendedName>
        <fullName evidence="2">UPF0232 protein GII30_00020</fullName>
    </recommendedName>
</protein>
<dbReference type="PANTHER" id="PTHR36456">
    <property type="entry name" value="UPF0232 PROTEIN SCO3875"/>
    <property type="match status" value="1"/>
</dbReference>
<organism evidence="3">
    <name type="scientific">Gordonia amarae</name>
    <dbReference type="NCBI Taxonomy" id="36821"/>
    <lineage>
        <taxon>Bacteria</taxon>
        <taxon>Bacillati</taxon>
        <taxon>Actinomycetota</taxon>
        <taxon>Actinomycetes</taxon>
        <taxon>Mycobacteriales</taxon>
        <taxon>Gordoniaceae</taxon>
        <taxon>Gordonia</taxon>
    </lineage>
</organism>
<dbReference type="AlphaFoldDB" id="A0A857KDP7"/>
<dbReference type="InterPro" id="IPR023007">
    <property type="entry name" value="UPF0232_actinobac"/>
</dbReference>
<dbReference type="NCBIfam" id="NF002871">
    <property type="entry name" value="PRK03195.1"/>
    <property type="match status" value="1"/>
</dbReference>